<dbReference type="OrthoDB" id="5580590at2"/>
<comment type="similarity">
    <text evidence="2">Belongs to the bacterial solute-binding protein 1 family.</text>
</comment>
<evidence type="ECO:0000256" key="3">
    <source>
        <dbReference type="ARBA" id="ARBA00022448"/>
    </source>
</evidence>
<dbReference type="InterPro" id="IPR006059">
    <property type="entry name" value="SBP"/>
</dbReference>
<dbReference type="Gene3D" id="3.40.190.10">
    <property type="entry name" value="Periplasmic binding protein-like II"/>
    <property type="match status" value="2"/>
</dbReference>
<evidence type="ECO:0000313" key="9">
    <source>
        <dbReference type="Proteomes" id="UP000199391"/>
    </source>
</evidence>
<comment type="subcellular location">
    <subcellularLocation>
        <location evidence="1">Periplasm</location>
    </subcellularLocation>
</comment>
<dbReference type="STRING" id="1035707.SAMN05216552_1014122"/>
<dbReference type="InterPro" id="IPR050490">
    <property type="entry name" value="Bact_solute-bd_prot1"/>
</dbReference>
<accession>A0A1I7K301</accession>
<keyword evidence="4 7" id="KW-0732">Signal</keyword>
<evidence type="ECO:0000256" key="2">
    <source>
        <dbReference type="ARBA" id="ARBA00008520"/>
    </source>
</evidence>
<dbReference type="EMBL" id="FPBO01000014">
    <property type="protein sequence ID" value="SFU91816.1"/>
    <property type="molecule type" value="Genomic_DNA"/>
</dbReference>
<dbReference type="Pfam" id="PF01547">
    <property type="entry name" value="SBP_bac_1"/>
    <property type="match status" value="1"/>
</dbReference>
<dbReference type="PANTHER" id="PTHR43649:SF28">
    <property type="entry name" value="BINDING PROTEIN COMPONENT OF ABC SUGAR TRANSPORTER-RELATED"/>
    <property type="match status" value="1"/>
</dbReference>
<keyword evidence="3" id="KW-0813">Transport</keyword>
<dbReference type="AlphaFoldDB" id="A0A1I7K301"/>
<evidence type="ECO:0000256" key="1">
    <source>
        <dbReference type="ARBA" id="ARBA00004418"/>
    </source>
</evidence>
<reference evidence="9" key="1">
    <citation type="submission" date="2016-10" db="EMBL/GenBank/DDBJ databases">
        <authorList>
            <person name="Varghese N."/>
            <person name="Submissions S."/>
        </authorList>
    </citation>
    <scope>NUCLEOTIDE SEQUENCE [LARGE SCALE GENOMIC DNA]</scope>
    <source>
        <strain evidence="9">CGMCC 1.11014</strain>
    </source>
</reference>
<comment type="function">
    <text evidence="5">Part of a binding-protein-dependent transport system for a sugar.</text>
</comment>
<name>A0A1I7K301_9BURK</name>
<evidence type="ECO:0000256" key="7">
    <source>
        <dbReference type="SAM" id="SignalP"/>
    </source>
</evidence>
<dbReference type="Proteomes" id="UP000199391">
    <property type="component" value="Unassembled WGS sequence"/>
</dbReference>
<dbReference type="SUPFAM" id="SSF53850">
    <property type="entry name" value="Periplasmic binding protein-like II"/>
    <property type="match status" value="1"/>
</dbReference>
<organism evidence="8 9">
    <name type="scientific">Pseudoduganella namucuonensis</name>
    <dbReference type="NCBI Taxonomy" id="1035707"/>
    <lineage>
        <taxon>Bacteria</taxon>
        <taxon>Pseudomonadati</taxon>
        <taxon>Pseudomonadota</taxon>
        <taxon>Betaproteobacteria</taxon>
        <taxon>Burkholderiales</taxon>
        <taxon>Oxalobacteraceae</taxon>
        <taxon>Telluria group</taxon>
        <taxon>Pseudoduganella</taxon>
    </lineage>
</organism>
<proteinExistence type="inferred from homology"/>
<protein>
    <recommendedName>
        <fullName evidence="6">Probable sugar-binding periplasmic protein</fullName>
    </recommendedName>
</protein>
<evidence type="ECO:0000256" key="5">
    <source>
        <dbReference type="ARBA" id="ARBA00049629"/>
    </source>
</evidence>
<feature type="chain" id="PRO_5011717272" description="Probable sugar-binding periplasmic protein" evidence="7">
    <location>
        <begin position="23"/>
        <end position="422"/>
    </location>
</feature>
<dbReference type="PANTHER" id="PTHR43649">
    <property type="entry name" value="ARABINOSE-BINDING PROTEIN-RELATED"/>
    <property type="match status" value="1"/>
</dbReference>
<keyword evidence="9" id="KW-1185">Reference proteome</keyword>
<dbReference type="GO" id="GO:0042597">
    <property type="term" value="C:periplasmic space"/>
    <property type="evidence" value="ECO:0007669"/>
    <property type="project" value="UniProtKB-SubCell"/>
</dbReference>
<evidence type="ECO:0000313" key="8">
    <source>
        <dbReference type="EMBL" id="SFU91816.1"/>
    </source>
</evidence>
<sequence length="422" mass="45258">MRSSLRRSLAMMLVACPLLSTAAGGEVEVLHFWTSGGEAGAVAKLKATLRNDGHTWKDFVIAGGGGGQAMVLLKSRVLSGNPPTAAQIKGASIPEWARTGTLSSIEGVAAAEKWDRLLPKIVSDTMKHKGVYVAAPLNVHRVNWLWVNASALRKANARFPATWEEFFAVADAMKKAGIAPIAYGGQSWLDLGAFESVALGVGGPDFYRKAFMELDPSALNSPQMEKTLETYRRIKSYIGRNAVGGDWVRGTSMLIKGEAGMQLMGDWAKAEIQAAGMKPGIDVLCGATPGSANAFTFNIDSFAMFQVSGENRAAQNDLARAVMSKDFQETFNLAKGSIPVRMDVKMDKFDECAQRSSQDFSKSAKRGALLPSLAHGMAQPSQTVAAIWDVISQFWNQDRMTAAEAMAKLTQAAKAHAAAPPK</sequence>
<evidence type="ECO:0000256" key="4">
    <source>
        <dbReference type="ARBA" id="ARBA00022729"/>
    </source>
</evidence>
<gene>
    <name evidence="8" type="ORF">SAMN05216552_1014122</name>
</gene>
<feature type="signal peptide" evidence="7">
    <location>
        <begin position="1"/>
        <end position="22"/>
    </location>
</feature>
<evidence type="ECO:0000256" key="6">
    <source>
        <dbReference type="ARBA" id="ARBA00049753"/>
    </source>
</evidence>